<feature type="domain" description="Serine aminopeptidase S33" evidence="1">
    <location>
        <begin position="31"/>
        <end position="129"/>
    </location>
</feature>
<proteinExistence type="predicted"/>
<dbReference type="SUPFAM" id="SSF53474">
    <property type="entry name" value="alpha/beta-Hydrolases"/>
    <property type="match status" value="1"/>
</dbReference>
<dbReference type="Proteomes" id="UP001575652">
    <property type="component" value="Unassembled WGS sequence"/>
</dbReference>
<dbReference type="InterPro" id="IPR022742">
    <property type="entry name" value="Hydrolase_4"/>
</dbReference>
<dbReference type="Gene3D" id="3.40.50.1820">
    <property type="entry name" value="alpha/beta hydrolase"/>
    <property type="match status" value="1"/>
</dbReference>
<gene>
    <name evidence="2" type="ORF">ACETWP_16935</name>
</gene>
<name>A0ABV4URI3_9MICC</name>
<organism evidence="2 3">
    <name type="scientific">Arthrobacter halodurans</name>
    <dbReference type="NCBI Taxonomy" id="516699"/>
    <lineage>
        <taxon>Bacteria</taxon>
        <taxon>Bacillati</taxon>
        <taxon>Actinomycetota</taxon>
        <taxon>Actinomycetes</taxon>
        <taxon>Micrococcales</taxon>
        <taxon>Micrococcaceae</taxon>
        <taxon>Arthrobacter</taxon>
    </lineage>
</organism>
<dbReference type="RefSeq" id="WP_373973458.1">
    <property type="nucleotide sequence ID" value="NZ_JBHDLJ010000020.1"/>
</dbReference>
<comment type="caution">
    <text evidence="2">The sequence shown here is derived from an EMBL/GenBank/DDBJ whole genome shotgun (WGS) entry which is preliminary data.</text>
</comment>
<protein>
    <submittedName>
        <fullName evidence="2">Alpha/beta hydrolase family protein</fullName>
        <ecNumber evidence="2">3.4.-.-</ecNumber>
    </submittedName>
</protein>
<accession>A0ABV4URI3</accession>
<sequence>MPSEKITFTSASGAELAGVIDLPDGEPAGWGVFSHGFTLGKDSLAAVRVCRGLAAEGIAMLRFDNLGLGHSGGRFADTSFGLKTRDTVLAARALRERGHRVDLLVGHSLGGAAVLAAAGEVGPRAVATIGAPYSPRHLEKTIGHLLDEIEANGSAELVLGTRSLEVTRAFVKDLEEHDLSACIRDLGAALMVMHSPTDNTVGVANAGDIFAAAKHPKSFFALDGADHLLTGRVHGQRAARMIAVWAEPYLGERD</sequence>
<dbReference type="InterPro" id="IPR029058">
    <property type="entry name" value="AB_hydrolase_fold"/>
</dbReference>
<reference evidence="2 3" key="1">
    <citation type="submission" date="2024-09" db="EMBL/GenBank/DDBJ databases">
        <authorList>
            <person name="Salinas-Garcia M.A."/>
            <person name="Prieme A."/>
        </authorList>
    </citation>
    <scope>NUCLEOTIDE SEQUENCE [LARGE SCALE GENOMIC DNA]</scope>
    <source>
        <strain evidence="2 3">DSM 21081</strain>
    </source>
</reference>
<dbReference type="GO" id="GO:0016787">
    <property type="term" value="F:hydrolase activity"/>
    <property type="evidence" value="ECO:0007669"/>
    <property type="project" value="UniProtKB-KW"/>
</dbReference>
<evidence type="ECO:0000313" key="3">
    <source>
        <dbReference type="Proteomes" id="UP001575652"/>
    </source>
</evidence>
<evidence type="ECO:0000259" key="1">
    <source>
        <dbReference type="Pfam" id="PF12146"/>
    </source>
</evidence>
<keyword evidence="3" id="KW-1185">Reference proteome</keyword>
<dbReference type="Pfam" id="PF12146">
    <property type="entry name" value="Hydrolase_4"/>
    <property type="match status" value="1"/>
</dbReference>
<evidence type="ECO:0000313" key="2">
    <source>
        <dbReference type="EMBL" id="MFB0836277.1"/>
    </source>
</evidence>
<dbReference type="EMBL" id="JBHDLJ010000020">
    <property type="protein sequence ID" value="MFB0836277.1"/>
    <property type="molecule type" value="Genomic_DNA"/>
</dbReference>
<dbReference type="EC" id="3.4.-.-" evidence="2"/>
<keyword evidence="2" id="KW-0378">Hydrolase</keyword>